<feature type="compositionally biased region" description="Polar residues" evidence="6">
    <location>
        <begin position="824"/>
        <end position="851"/>
    </location>
</feature>
<feature type="compositionally biased region" description="Basic and acidic residues" evidence="6">
    <location>
        <begin position="493"/>
        <end position="505"/>
    </location>
</feature>
<dbReference type="GO" id="GO:0007004">
    <property type="term" value="P:telomere maintenance via telomerase"/>
    <property type="evidence" value="ECO:0007669"/>
    <property type="project" value="InterPro"/>
</dbReference>
<feature type="compositionally biased region" description="Polar residues" evidence="6">
    <location>
        <begin position="574"/>
        <end position="588"/>
    </location>
</feature>
<accession>A0A1L9RKZ7</accession>
<feature type="compositionally biased region" description="Acidic residues" evidence="6">
    <location>
        <begin position="629"/>
        <end position="644"/>
    </location>
</feature>
<evidence type="ECO:0000256" key="1">
    <source>
        <dbReference type="ARBA" id="ARBA00004123"/>
    </source>
</evidence>
<keyword evidence="3" id="KW-0158">Chromosome</keyword>
<evidence type="ECO:0000256" key="3">
    <source>
        <dbReference type="ARBA" id="ARBA00022454"/>
    </source>
</evidence>
<dbReference type="Pfam" id="PF10341">
    <property type="entry name" value="TPP1"/>
    <property type="match status" value="1"/>
</dbReference>
<evidence type="ECO:0000256" key="5">
    <source>
        <dbReference type="ARBA" id="ARBA00023242"/>
    </source>
</evidence>
<dbReference type="InterPro" id="IPR019437">
    <property type="entry name" value="TPP1/Est3"/>
</dbReference>
<dbReference type="RefSeq" id="XP_040689282.1">
    <property type="nucleotide sequence ID" value="XM_040833110.1"/>
</dbReference>
<dbReference type="GO" id="GO:0042162">
    <property type="term" value="F:telomeric DNA binding"/>
    <property type="evidence" value="ECO:0007669"/>
    <property type="project" value="InterPro"/>
</dbReference>
<feature type="region of interest" description="Disordered" evidence="6">
    <location>
        <begin position="160"/>
        <end position="201"/>
    </location>
</feature>
<dbReference type="VEuPathDB" id="FungiDB:ASPWEDRAFT_28223"/>
<sequence length="1262" mass="140068">MSSSDDWISALIERCLTLYLNETEDSELQVEDDGSNLRFTDCGMGLAVVDGLNLGDRAPVTDLTDRRAQIQAILTRKSIDEYDGRDLSQWSPKGYIMQLVDFEVVFEYSTSDPQIHFYVKRFNIDWERGKLKGYGKGKKITNIGNTYKLMREVFKKTRESQELQGTASLEGGYQSDGSIKSQNEGKPRLQPSQLSLPDSGVSQEVFASQAPRTHNHTTPHYIPTDHNDTSRFSGHLLGLLGSKSIAPSNDVTTNNAHQKDAATAPVVADTVEIEPMPHNSQHVSRKNDGEASGSVPVPSLPPQPIPSIESPGLRVDPSPDVPMNTDTRLAGSENGQRLSITQVEKPNHKSIENGGMDPPALPSPKPRDAVVYSDPWAGLTKIRKGDIKIPRNQVELLEDKRQWVPPATGESMPQGHVPPTLLKEWNTIALQKRRFAERNVQESPRPEYQERHKTSPNFSSSAPQADLSLGEEDGEGEDESKSGEDEYPWSRSPSEHLSRPRHDLPADSSPVRPRANRLDSLTTKHDKIQEPQVPDDTNAQVAGDDTRDLRSASKASNHLEEFTGDSAHQDPKQENGQSREQILEQNHGQPHEQSPKKSFEKSPEQNEPSHEVKKNIASQPDTRARTQEPVEESGDESDESDENMDTSVPCPLGASSQQASQPEAEITSSDPSLPILNAHERVQVVETPAAELNRLRPERLNKEVTGLGHSFQPQSSSEAAKSSSQSRIFNTYASHGSDPKGGLSQEISNHSLENEDQESVAVDIMGTQMSGGNWTMENTSPNSHFAFVLDSSEPKDRESSVPIGATAPHTEGVSDPFSSCRDLLSTQSDAEGNLIGSPQNTPSRYSTNEPLMSNLKRGASEVDNEAPSPSKRLRKTKDPVSNIISRRQSYISSAAKYAKAQRVYEKFQSDYSDYTGDFDHFTKLCFDLQCLRSKGGLQRSFLWDDFIIMHKEDYPRYLKQCHATNSKSVAYEQYFTSRVSKPSHKKRSLTISGIDVSAAQYRSTSMLRTASPSVGHEEKNLSFTTSLVNQLSNFHAHSLGPATQSDHPDTPDRTPVPISSPLRRELDQHTPSPAQQPEINGPEIQATPEPHPEDTDEELETNNKDEEEQEEPEIQATPEPPGSEETTHKDINPDLIETQTQTQPNNEDEDEQMEDAHSTASIELGDDNEHPPTAPPAPLPGVESEPPSEPESDNENWFDSLRHLRPTGPLWCDDPNTPFKSWARATFNVLSERNRRGWAFPFDNKGVIQRPYGDGDKSTQHQ</sequence>
<protein>
    <recommendedName>
        <fullName evidence="7">Shelterin complex subunit TPP1/Est3 domain-containing protein</fullName>
    </recommendedName>
</protein>
<feature type="domain" description="Shelterin complex subunit TPP1/Est3" evidence="7">
    <location>
        <begin position="5"/>
        <end position="125"/>
    </location>
</feature>
<keyword evidence="4" id="KW-0779">Telomere</keyword>
<feature type="compositionally biased region" description="Basic and acidic residues" evidence="6">
    <location>
        <begin position="434"/>
        <end position="453"/>
    </location>
</feature>
<feature type="region of interest" description="Disordered" evidence="6">
    <location>
        <begin position="792"/>
        <end position="851"/>
    </location>
</feature>
<feature type="compositionally biased region" description="Acidic residues" evidence="6">
    <location>
        <begin position="469"/>
        <end position="478"/>
    </location>
</feature>
<feature type="compositionally biased region" description="Polar residues" evidence="6">
    <location>
        <begin position="333"/>
        <end position="344"/>
    </location>
</feature>
<gene>
    <name evidence="8" type="ORF">ASPWEDRAFT_28223</name>
</gene>
<dbReference type="AlphaFoldDB" id="A0A1L9RKZ7"/>
<dbReference type="STRING" id="1073089.A0A1L9RKZ7"/>
<dbReference type="OrthoDB" id="3538943at2759"/>
<evidence type="ECO:0000256" key="6">
    <source>
        <dbReference type="SAM" id="MobiDB-lite"/>
    </source>
</evidence>
<feature type="compositionally biased region" description="Acidic residues" evidence="6">
    <location>
        <begin position="1094"/>
        <end position="1113"/>
    </location>
</feature>
<reference evidence="9" key="1">
    <citation type="journal article" date="2017" name="Genome Biol.">
        <title>Comparative genomics reveals high biological diversity and specific adaptations in the industrially and medically important fungal genus Aspergillus.</title>
        <authorList>
            <person name="de Vries R.P."/>
            <person name="Riley R."/>
            <person name="Wiebenga A."/>
            <person name="Aguilar-Osorio G."/>
            <person name="Amillis S."/>
            <person name="Uchima C.A."/>
            <person name="Anderluh G."/>
            <person name="Asadollahi M."/>
            <person name="Askin M."/>
            <person name="Barry K."/>
            <person name="Battaglia E."/>
            <person name="Bayram O."/>
            <person name="Benocci T."/>
            <person name="Braus-Stromeyer S.A."/>
            <person name="Caldana C."/>
            <person name="Canovas D."/>
            <person name="Cerqueira G.C."/>
            <person name="Chen F."/>
            <person name="Chen W."/>
            <person name="Choi C."/>
            <person name="Clum A."/>
            <person name="Dos Santos R.A."/>
            <person name="Damasio A.R."/>
            <person name="Diallinas G."/>
            <person name="Emri T."/>
            <person name="Fekete E."/>
            <person name="Flipphi M."/>
            <person name="Freyberg S."/>
            <person name="Gallo A."/>
            <person name="Gournas C."/>
            <person name="Habgood R."/>
            <person name="Hainaut M."/>
            <person name="Harispe M.L."/>
            <person name="Henrissat B."/>
            <person name="Hilden K.S."/>
            <person name="Hope R."/>
            <person name="Hossain A."/>
            <person name="Karabika E."/>
            <person name="Karaffa L."/>
            <person name="Karanyi Z."/>
            <person name="Krasevec N."/>
            <person name="Kuo A."/>
            <person name="Kusch H."/>
            <person name="LaButti K."/>
            <person name="Lagendijk E.L."/>
            <person name="Lapidus A."/>
            <person name="Levasseur A."/>
            <person name="Lindquist E."/>
            <person name="Lipzen A."/>
            <person name="Logrieco A.F."/>
            <person name="MacCabe A."/>
            <person name="Maekelae M.R."/>
            <person name="Malavazi I."/>
            <person name="Melin P."/>
            <person name="Meyer V."/>
            <person name="Mielnichuk N."/>
            <person name="Miskei M."/>
            <person name="Molnar A.P."/>
            <person name="Mule G."/>
            <person name="Ngan C.Y."/>
            <person name="Orejas M."/>
            <person name="Orosz E."/>
            <person name="Ouedraogo J.P."/>
            <person name="Overkamp K.M."/>
            <person name="Park H.-S."/>
            <person name="Perrone G."/>
            <person name="Piumi F."/>
            <person name="Punt P.J."/>
            <person name="Ram A.F."/>
            <person name="Ramon A."/>
            <person name="Rauscher S."/>
            <person name="Record E."/>
            <person name="Riano-Pachon D.M."/>
            <person name="Robert V."/>
            <person name="Roehrig J."/>
            <person name="Ruller R."/>
            <person name="Salamov A."/>
            <person name="Salih N.S."/>
            <person name="Samson R.A."/>
            <person name="Sandor E."/>
            <person name="Sanguinetti M."/>
            <person name="Schuetze T."/>
            <person name="Sepcic K."/>
            <person name="Shelest E."/>
            <person name="Sherlock G."/>
            <person name="Sophianopoulou V."/>
            <person name="Squina F.M."/>
            <person name="Sun H."/>
            <person name="Susca A."/>
            <person name="Todd R.B."/>
            <person name="Tsang A."/>
            <person name="Unkles S.E."/>
            <person name="van de Wiele N."/>
            <person name="van Rossen-Uffink D."/>
            <person name="Oliveira J.V."/>
            <person name="Vesth T.C."/>
            <person name="Visser J."/>
            <person name="Yu J.-H."/>
            <person name="Zhou M."/>
            <person name="Andersen M.R."/>
            <person name="Archer D.B."/>
            <person name="Baker S.E."/>
            <person name="Benoit I."/>
            <person name="Brakhage A.A."/>
            <person name="Braus G.H."/>
            <person name="Fischer R."/>
            <person name="Frisvad J.C."/>
            <person name="Goldman G.H."/>
            <person name="Houbraken J."/>
            <person name="Oakley B."/>
            <person name="Pocsi I."/>
            <person name="Scazzocchio C."/>
            <person name="Seiboth B."/>
            <person name="vanKuyk P.A."/>
            <person name="Wortman J."/>
            <person name="Dyer P.S."/>
            <person name="Grigoriev I.V."/>
        </authorList>
    </citation>
    <scope>NUCLEOTIDE SEQUENCE [LARGE SCALE GENOMIC DNA]</scope>
    <source>
        <strain evidence="9">DTO 134E9</strain>
    </source>
</reference>
<feature type="compositionally biased region" description="Polar residues" evidence="6">
    <location>
        <begin position="175"/>
        <end position="201"/>
    </location>
</feature>
<feature type="compositionally biased region" description="Basic and acidic residues" evidence="6">
    <location>
        <begin position="589"/>
        <end position="614"/>
    </location>
</feature>
<feature type="compositionally biased region" description="Basic and acidic residues" evidence="6">
    <location>
        <begin position="693"/>
        <end position="702"/>
    </location>
</feature>
<proteinExistence type="predicted"/>
<dbReference type="Proteomes" id="UP000184383">
    <property type="component" value="Unassembled WGS sequence"/>
</dbReference>
<organism evidence="8 9">
    <name type="scientific">Aspergillus wentii DTO 134E9</name>
    <dbReference type="NCBI Taxonomy" id="1073089"/>
    <lineage>
        <taxon>Eukaryota</taxon>
        <taxon>Fungi</taxon>
        <taxon>Dikarya</taxon>
        <taxon>Ascomycota</taxon>
        <taxon>Pezizomycotina</taxon>
        <taxon>Eurotiomycetes</taxon>
        <taxon>Eurotiomycetidae</taxon>
        <taxon>Eurotiales</taxon>
        <taxon>Aspergillaceae</taxon>
        <taxon>Aspergillus</taxon>
        <taxon>Aspergillus subgen. Cremei</taxon>
    </lineage>
</organism>
<feature type="compositionally biased region" description="Basic and acidic residues" evidence="6">
    <location>
        <begin position="544"/>
        <end position="573"/>
    </location>
</feature>
<dbReference type="GO" id="GO:0005697">
    <property type="term" value="C:telomerase holoenzyme complex"/>
    <property type="evidence" value="ECO:0007669"/>
    <property type="project" value="InterPro"/>
</dbReference>
<feature type="compositionally biased region" description="Polar residues" evidence="6">
    <location>
        <begin position="654"/>
        <end position="671"/>
    </location>
</feature>
<feature type="compositionally biased region" description="Low complexity" evidence="6">
    <location>
        <begin position="714"/>
        <end position="726"/>
    </location>
</feature>
<dbReference type="EMBL" id="KV878212">
    <property type="protein sequence ID" value="OJJ35606.1"/>
    <property type="molecule type" value="Genomic_DNA"/>
</dbReference>
<feature type="compositionally biased region" description="Polar residues" evidence="6">
    <location>
        <begin position="1069"/>
        <end position="1078"/>
    </location>
</feature>
<evidence type="ECO:0000256" key="4">
    <source>
        <dbReference type="ARBA" id="ARBA00022895"/>
    </source>
</evidence>
<feature type="compositionally biased region" description="Acidic residues" evidence="6">
    <location>
        <begin position="1186"/>
        <end position="1196"/>
    </location>
</feature>
<evidence type="ECO:0000259" key="7">
    <source>
        <dbReference type="Pfam" id="PF10341"/>
    </source>
</evidence>
<dbReference type="GeneID" id="63748958"/>
<feature type="region of interest" description="Disordered" evidence="6">
    <location>
        <begin position="1037"/>
        <end position="1208"/>
    </location>
</feature>
<keyword evidence="5" id="KW-0539">Nucleus</keyword>
<evidence type="ECO:0000313" key="8">
    <source>
        <dbReference type="EMBL" id="OJJ35606.1"/>
    </source>
</evidence>
<comment type="subcellular location">
    <subcellularLocation>
        <location evidence="2">Chromosome</location>
        <location evidence="2">Telomere</location>
    </subcellularLocation>
    <subcellularLocation>
        <location evidence="1">Nucleus</location>
    </subcellularLocation>
</comment>
<dbReference type="GO" id="GO:0000781">
    <property type="term" value="C:chromosome, telomeric region"/>
    <property type="evidence" value="ECO:0007669"/>
    <property type="project" value="UniProtKB-SubCell"/>
</dbReference>
<keyword evidence="9" id="KW-1185">Reference proteome</keyword>
<evidence type="ECO:0000313" key="9">
    <source>
        <dbReference type="Proteomes" id="UP000184383"/>
    </source>
</evidence>
<feature type="region of interest" description="Disordered" evidence="6">
    <location>
        <begin position="404"/>
        <end position="726"/>
    </location>
</feature>
<evidence type="ECO:0000256" key="2">
    <source>
        <dbReference type="ARBA" id="ARBA00004574"/>
    </source>
</evidence>
<feature type="region of interest" description="Disordered" evidence="6">
    <location>
        <begin position="277"/>
        <end position="368"/>
    </location>
</feature>
<name>A0A1L9RKZ7_ASPWE</name>